<feature type="coiled-coil region" evidence="1">
    <location>
        <begin position="333"/>
        <end position="360"/>
    </location>
</feature>
<feature type="region of interest" description="Disordered" evidence="2">
    <location>
        <begin position="77"/>
        <end position="107"/>
    </location>
</feature>
<sequence length="449" mass="52047">MPNTDLDKSMVYFAYRDIFKGNLARLRKQNKIRRVVRAHKDKALAVPYDTNKICRILGVLLAARWFEPESLGNTARLIKSEEGERKENGRSEGENRHTDRTNFDAPLLPDTRSPDHLMLIGESQPEHRVKSRHIKKRTKAARRLEAILGEAEKVIPKEFLHQERGRTKFPRTRDCDIILPNPTYLPFRLQHAILTQTQQLLEECCYYFTKKWFPSILEAHSWDTSEAVELTDWWETLSKRQVPVAAMDLSQGQPLAVLFKRVKYIRHSAVHRDPQMPIKRVEEMVRDAWLLSQALRDDLRAAQIGRWHKELESLVAQLRSRTNTQRGAAEVELWELHKEKVELEERLAQVESKVNQLTQSLEVEGKTRQIFDIEELRPLEMALNSPALAKALTVYAQDQPWHSIHSEPGMVVDADTVGQPQRSTLREQLPTDDDESTDYGSVPSDYDWG</sequence>
<keyword evidence="1" id="KW-0175">Coiled coil</keyword>
<dbReference type="Proteomes" id="UP000824998">
    <property type="component" value="Unassembled WGS sequence"/>
</dbReference>
<evidence type="ECO:0000313" key="3">
    <source>
        <dbReference type="EMBL" id="KAG9231369.1"/>
    </source>
</evidence>
<name>A0A9P7YCX6_9HELO</name>
<evidence type="ECO:0000256" key="2">
    <source>
        <dbReference type="SAM" id="MobiDB-lite"/>
    </source>
</evidence>
<dbReference type="EMBL" id="MU251606">
    <property type="protein sequence ID" value="KAG9231369.1"/>
    <property type="molecule type" value="Genomic_DNA"/>
</dbReference>
<feature type="compositionally biased region" description="Basic and acidic residues" evidence="2">
    <location>
        <begin position="78"/>
        <end position="102"/>
    </location>
</feature>
<dbReference type="OrthoDB" id="5324651at2759"/>
<reference evidence="3" key="1">
    <citation type="journal article" date="2021" name="IMA Fungus">
        <title>Genomic characterization of three marine fungi, including Emericellopsis atlantica sp. nov. with signatures of a generalist lifestyle and marine biomass degradation.</title>
        <authorList>
            <person name="Hagestad O.C."/>
            <person name="Hou L."/>
            <person name="Andersen J.H."/>
            <person name="Hansen E.H."/>
            <person name="Altermark B."/>
            <person name="Li C."/>
            <person name="Kuhnert E."/>
            <person name="Cox R.J."/>
            <person name="Crous P.W."/>
            <person name="Spatafora J.W."/>
            <person name="Lail K."/>
            <person name="Amirebrahimi M."/>
            <person name="Lipzen A."/>
            <person name="Pangilinan J."/>
            <person name="Andreopoulos W."/>
            <person name="Hayes R.D."/>
            <person name="Ng V."/>
            <person name="Grigoriev I.V."/>
            <person name="Jackson S.A."/>
            <person name="Sutton T.D.S."/>
            <person name="Dobson A.D.W."/>
            <person name="Rama T."/>
        </authorList>
    </citation>
    <scope>NUCLEOTIDE SEQUENCE</scope>
    <source>
        <strain evidence="3">TRa018bII</strain>
    </source>
</reference>
<dbReference type="AlphaFoldDB" id="A0A9P7YCX6"/>
<accession>A0A9P7YCX6</accession>
<protein>
    <submittedName>
        <fullName evidence="3">Uncharacterized protein</fullName>
    </submittedName>
</protein>
<evidence type="ECO:0000313" key="4">
    <source>
        <dbReference type="Proteomes" id="UP000824998"/>
    </source>
</evidence>
<comment type="caution">
    <text evidence="3">The sequence shown here is derived from an EMBL/GenBank/DDBJ whole genome shotgun (WGS) entry which is preliminary data.</text>
</comment>
<keyword evidence="4" id="KW-1185">Reference proteome</keyword>
<evidence type="ECO:0000256" key="1">
    <source>
        <dbReference type="SAM" id="Coils"/>
    </source>
</evidence>
<proteinExistence type="predicted"/>
<feature type="region of interest" description="Disordered" evidence="2">
    <location>
        <begin position="419"/>
        <end position="449"/>
    </location>
</feature>
<gene>
    <name evidence="3" type="ORF">BJ875DRAFT_122408</name>
</gene>
<organism evidence="3 4">
    <name type="scientific">Amylocarpus encephaloides</name>
    <dbReference type="NCBI Taxonomy" id="45428"/>
    <lineage>
        <taxon>Eukaryota</taxon>
        <taxon>Fungi</taxon>
        <taxon>Dikarya</taxon>
        <taxon>Ascomycota</taxon>
        <taxon>Pezizomycotina</taxon>
        <taxon>Leotiomycetes</taxon>
        <taxon>Helotiales</taxon>
        <taxon>Helotiales incertae sedis</taxon>
        <taxon>Amylocarpus</taxon>
    </lineage>
</organism>